<evidence type="ECO:0000313" key="3">
    <source>
        <dbReference type="EMBL" id="ELY55395.1"/>
    </source>
</evidence>
<dbReference type="RefSeq" id="WP_005558273.1">
    <property type="nucleotide sequence ID" value="NZ_AOIB01000031.1"/>
</dbReference>
<dbReference type="eggNOG" id="arCOG03050">
    <property type="taxonomic scope" value="Archaea"/>
</dbReference>
<dbReference type="PRINTS" id="PR01438">
    <property type="entry name" value="UNVRSLSTRESS"/>
</dbReference>
<protein>
    <submittedName>
        <fullName evidence="3">UspA domain-containing protein</fullName>
    </submittedName>
</protein>
<comment type="similarity">
    <text evidence="1">Belongs to the universal stress protein A family.</text>
</comment>
<reference evidence="3 4" key="1">
    <citation type="journal article" date="2014" name="PLoS Genet.">
        <title>Phylogenetically driven sequencing of extremely halophilic archaea reveals strategies for static and dynamic osmo-response.</title>
        <authorList>
            <person name="Becker E.A."/>
            <person name="Seitzer P.M."/>
            <person name="Tritt A."/>
            <person name="Larsen D."/>
            <person name="Krusor M."/>
            <person name="Yao A.I."/>
            <person name="Wu D."/>
            <person name="Madern D."/>
            <person name="Eisen J.A."/>
            <person name="Darling A.E."/>
            <person name="Facciotti M.T."/>
        </authorList>
    </citation>
    <scope>NUCLEOTIDE SEQUENCE [LARGE SCALE GENOMIC DNA]</scope>
    <source>
        <strain evidence="3 4">DSM 10524</strain>
    </source>
</reference>
<dbReference type="Gene3D" id="3.40.50.620">
    <property type="entry name" value="HUPs"/>
    <property type="match status" value="1"/>
</dbReference>
<proteinExistence type="inferred from homology"/>
<dbReference type="CDD" id="cd00293">
    <property type="entry name" value="USP-like"/>
    <property type="match status" value="1"/>
</dbReference>
<sequence length="145" mass="15321">MTVVAAVDSGTGAKAVVQAAARLADQSNTPLHVLSVYEHSEHEHLLNQALDAGESLSKEERARIATTAAENAAADLTREFEAVGRRGNPAAEILEHASDVDAAYIVIGGRQRSRVGKALFGSVTQSVLLEADRPVLVVPEEPKES</sequence>
<dbReference type="PANTHER" id="PTHR46268:SF6">
    <property type="entry name" value="UNIVERSAL STRESS PROTEIN UP12"/>
    <property type="match status" value="1"/>
</dbReference>
<dbReference type="PATRIC" id="fig|1227497.3.peg.3414"/>
<name>L9X0Z7_9EURY</name>
<comment type="caution">
    <text evidence="3">The sequence shown here is derived from an EMBL/GenBank/DDBJ whole genome shotgun (WGS) entry which is preliminary data.</text>
</comment>
<dbReference type="EMBL" id="AOIB01000031">
    <property type="protein sequence ID" value="ELY55395.1"/>
    <property type="molecule type" value="Genomic_DNA"/>
</dbReference>
<dbReference type="SUPFAM" id="SSF52402">
    <property type="entry name" value="Adenine nucleotide alpha hydrolases-like"/>
    <property type="match status" value="1"/>
</dbReference>
<dbReference type="OrthoDB" id="307404at2157"/>
<dbReference type="InterPro" id="IPR006016">
    <property type="entry name" value="UspA"/>
</dbReference>
<gene>
    <name evidence="3" type="ORF">C491_16817</name>
</gene>
<evidence type="ECO:0000259" key="2">
    <source>
        <dbReference type="Pfam" id="PF00582"/>
    </source>
</evidence>
<feature type="domain" description="UspA" evidence="2">
    <location>
        <begin position="2"/>
        <end position="139"/>
    </location>
</feature>
<dbReference type="STRING" id="1227497.C491_16817"/>
<organism evidence="3 4">
    <name type="scientific">Natronococcus amylolyticus DSM 10524</name>
    <dbReference type="NCBI Taxonomy" id="1227497"/>
    <lineage>
        <taxon>Archaea</taxon>
        <taxon>Methanobacteriati</taxon>
        <taxon>Methanobacteriota</taxon>
        <taxon>Stenosarchaea group</taxon>
        <taxon>Halobacteria</taxon>
        <taxon>Halobacteriales</taxon>
        <taxon>Natrialbaceae</taxon>
        <taxon>Natronococcus</taxon>
    </lineage>
</organism>
<dbReference type="AlphaFoldDB" id="L9X0Z7"/>
<dbReference type="InterPro" id="IPR006015">
    <property type="entry name" value="Universal_stress_UspA"/>
</dbReference>
<dbReference type="Pfam" id="PF00582">
    <property type="entry name" value="Usp"/>
    <property type="match status" value="1"/>
</dbReference>
<evidence type="ECO:0000256" key="1">
    <source>
        <dbReference type="ARBA" id="ARBA00008791"/>
    </source>
</evidence>
<accession>L9X0Z7</accession>
<dbReference type="PANTHER" id="PTHR46268">
    <property type="entry name" value="STRESS RESPONSE PROTEIN NHAX"/>
    <property type="match status" value="1"/>
</dbReference>
<evidence type="ECO:0000313" key="4">
    <source>
        <dbReference type="Proteomes" id="UP000011688"/>
    </source>
</evidence>
<dbReference type="Proteomes" id="UP000011688">
    <property type="component" value="Unassembled WGS sequence"/>
</dbReference>
<dbReference type="InterPro" id="IPR014729">
    <property type="entry name" value="Rossmann-like_a/b/a_fold"/>
</dbReference>
<keyword evidence="4" id="KW-1185">Reference proteome</keyword>